<dbReference type="SMART" id="SM00135">
    <property type="entry name" value="LY"/>
    <property type="match status" value="4"/>
</dbReference>
<feature type="domain" description="Prolow-density lipoprotein receptor-related protein 1-like beta-propeller" evidence="3">
    <location>
        <begin position="53"/>
        <end position="196"/>
    </location>
</feature>
<sequence length="246" mass="27512">MLAAMIKTALVCFLVQSTGSLALGAACWDERLTGAGRNSTCTALQPFFMFGHGKSIHRMGLDGKNHRRLAAGMGSSILLDFHFREERLYWADRRTGVIYKASVQGAHRQKLYSSDKHISGLAVDWMGNSIYWTSSRKGEIKKMDINGKTERTISRNLSQPSFINVDPSHRFLFWVSGGTASEIHRSDLAGQRKMTVIKIAEPPKALSIDREDRRLFWVQFGLQGESSIASCDYSGNSLHIMDLPLQ</sequence>
<dbReference type="PANTHER" id="PTHR46513:SF13">
    <property type="entry name" value="EGF-LIKE DOMAIN-CONTAINING PROTEIN"/>
    <property type="match status" value="1"/>
</dbReference>
<dbReference type="PROSITE" id="PS51120">
    <property type="entry name" value="LDLRB"/>
    <property type="match status" value="1"/>
</dbReference>
<gene>
    <name evidence="4" type="ORF">CHARACLAT_010345</name>
</gene>
<feature type="signal peptide" evidence="2">
    <location>
        <begin position="1"/>
        <end position="22"/>
    </location>
</feature>
<accession>A0ABU7E8M4</accession>
<keyword evidence="5" id="KW-1185">Reference proteome</keyword>
<dbReference type="SUPFAM" id="SSF63825">
    <property type="entry name" value="YWTD domain"/>
    <property type="match status" value="1"/>
</dbReference>
<feature type="repeat" description="LDL-receptor class B" evidence="1">
    <location>
        <begin position="86"/>
        <end position="127"/>
    </location>
</feature>
<keyword evidence="2" id="KW-0732">Signal</keyword>
<reference evidence="4 5" key="1">
    <citation type="submission" date="2021-06" db="EMBL/GenBank/DDBJ databases">
        <authorList>
            <person name="Palmer J.M."/>
        </authorList>
    </citation>
    <scope>NUCLEOTIDE SEQUENCE [LARGE SCALE GENOMIC DNA]</scope>
    <source>
        <strain evidence="4 5">CL_MEX2019</strain>
        <tissue evidence="4">Muscle</tissue>
    </source>
</reference>
<organism evidence="4 5">
    <name type="scientific">Characodon lateralis</name>
    <dbReference type="NCBI Taxonomy" id="208331"/>
    <lineage>
        <taxon>Eukaryota</taxon>
        <taxon>Metazoa</taxon>
        <taxon>Chordata</taxon>
        <taxon>Craniata</taxon>
        <taxon>Vertebrata</taxon>
        <taxon>Euteleostomi</taxon>
        <taxon>Actinopterygii</taxon>
        <taxon>Neopterygii</taxon>
        <taxon>Teleostei</taxon>
        <taxon>Neoteleostei</taxon>
        <taxon>Acanthomorphata</taxon>
        <taxon>Ovalentaria</taxon>
        <taxon>Atherinomorphae</taxon>
        <taxon>Cyprinodontiformes</taxon>
        <taxon>Goodeidae</taxon>
        <taxon>Characodon</taxon>
    </lineage>
</organism>
<dbReference type="PROSITE" id="PS51257">
    <property type="entry name" value="PROKAR_LIPOPROTEIN"/>
    <property type="match status" value="1"/>
</dbReference>
<proteinExistence type="predicted"/>
<evidence type="ECO:0000256" key="2">
    <source>
        <dbReference type="SAM" id="SignalP"/>
    </source>
</evidence>
<dbReference type="EMBL" id="JAHUTJ010049843">
    <property type="protein sequence ID" value="MED6283581.1"/>
    <property type="molecule type" value="Genomic_DNA"/>
</dbReference>
<dbReference type="Gene3D" id="2.120.10.30">
    <property type="entry name" value="TolB, C-terminal domain"/>
    <property type="match status" value="1"/>
</dbReference>
<dbReference type="PANTHER" id="PTHR46513">
    <property type="entry name" value="VITELLOGENIN RECEPTOR-LIKE PROTEIN-RELATED-RELATED"/>
    <property type="match status" value="1"/>
</dbReference>
<dbReference type="Pfam" id="PF16472">
    <property type="entry name" value="DUF5050"/>
    <property type="match status" value="1"/>
</dbReference>
<dbReference type="InterPro" id="IPR032485">
    <property type="entry name" value="LRP1-like_beta_prop"/>
</dbReference>
<protein>
    <recommendedName>
        <fullName evidence="3">Prolow-density lipoprotein receptor-related protein 1-like beta-propeller domain-containing protein</fullName>
    </recommendedName>
</protein>
<feature type="chain" id="PRO_5045492201" description="Prolow-density lipoprotein receptor-related protein 1-like beta-propeller domain-containing protein" evidence="2">
    <location>
        <begin position="23"/>
        <end position="246"/>
    </location>
</feature>
<evidence type="ECO:0000313" key="4">
    <source>
        <dbReference type="EMBL" id="MED6283581.1"/>
    </source>
</evidence>
<dbReference type="Proteomes" id="UP001352852">
    <property type="component" value="Unassembled WGS sequence"/>
</dbReference>
<dbReference type="InterPro" id="IPR000033">
    <property type="entry name" value="LDLR_classB_rpt"/>
</dbReference>
<evidence type="ECO:0000256" key="1">
    <source>
        <dbReference type="PROSITE-ProRule" id="PRU00461"/>
    </source>
</evidence>
<evidence type="ECO:0000313" key="5">
    <source>
        <dbReference type="Proteomes" id="UP001352852"/>
    </source>
</evidence>
<name>A0ABU7E8M4_9TELE</name>
<dbReference type="InterPro" id="IPR011042">
    <property type="entry name" value="6-blade_b-propeller_TolB-like"/>
</dbReference>
<dbReference type="InterPro" id="IPR050778">
    <property type="entry name" value="Cueball_EGF_LRP_Nidogen"/>
</dbReference>
<evidence type="ECO:0000259" key="3">
    <source>
        <dbReference type="Pfam" id="PF16472"/>
    </source>
</evidence>
<comment type="caution">
    <text evidence="4">The sequence shown here is derived from an EMBL/GenBank/DDBJ whole genome shotgun (WGS) entry which is preliminary data.</text>
</comment>